<comment type="caution">
    <text evidence="1">The sequence shown here is derived from an EMBL/GenBank/DDBJ whole genome shotgun (WGS) entry which is preliminary data.</text>
</comment>
<evidence type="ECO:0008006" key="3">
    <source>
        <dbReference type="Google" id="ProtNLM"/>
    </source>
</evidence>
<proteinExistence type="predicted"/>
<dbReference type="EMBL" id="JADQDQ010000005">
    <property type="protein sequence ID" value="MBF9238377.1"/>
    <property type="molecule type" value="Genomic_DNA"/>
</dbReference>
<keyword evidence="2" id="KW-1185">Reference proteome</keyword>
<dbReference type="InterPro" id="IPR013783">
    <property type="entry name" value="Ig-like_fold"/>
</dbReference>
<dbReference type="Proteomes" id="UP000597617">
    <property type="component" value="Unassembled WGS sequence"/>
</dbReference>
<organism evidence="1 2">
    <name type="scientific">Hymenobacter jeongseonensis</name>
    <dbReference type="NCBI Taxonomy" id="2791027"/>
    <lineage>
        <taxon>Bacteria</taxon>
        <taxon>Pseudomonadati</taxon>
        <taxon>Bacteroidota</taxon>
        <taxon>Cytophagia</taxon>
        <taxon>Cytophagales</taxon>
        <taxon>Hymenobacteraceae</taxon>
        <taxon>Hymenobacter</taxon>
    </lineage>
</organism>
<reference evidence="1 2" key="1">
    <citation type="submission" date="2020-11" db="EMBL/GenBank/DDBJ databases">
        <authorList>
            <person name="Kim M.K."/>
        </authorList>
    </citation>
    <scope>NUCLEOTIDE SEQUENCE [LARGE SCALE GENOMIC DNA]</scope>
    <source>
        <strain evidence="1 2">BT683</strain>
    </source>
</reference>
<dbReference type="Gene3D" id="2.60.40.10">
    <property type="entry name" value="Immunoglobulins"/>
    <property type="match status" value="1"/>
</dbReference>
<sequence>MVNSSPTFTSHYLIQVVGNQVPRHSLSTFDSEGDSLTYELVRPMSIRDPYPNSSCAELAVGSTVAPHFEIDATTGELTTRAMPVQQGAFILAVAVNEYRRINGTWQQIGQINRNMLYLAANGSNQAPAFTRVAFSNNPTGQLLGQTISVTQGQTVSLDLTATDPDAGQTVQLMSEAAGKVPGVTFQAQGNGQGQLTWQVPVLQAPGRYTLTATAVDDTCPGKGVTTQTMRFLVTPLRTALATRTRQPLAQLPFPTPFREEVYFQLTGAGSQAVLIVDGLGRTVQQLTTAPDGRVVWQPAPNVPAGIYLARNLAGTQVARLAYSGR</sequence>
<name>A0ABS0IJP4_9BACT</name>
<dbReference type="RefSeq" id="WP_196282737.1">
    <property type="nucleotide sequence ID" value="NZ_JADQDQ010000005.1"/>
</dbReference>
<gene>
    <name evidence="1" type="ORF">I2I05_13305</name>
</gene>
<evidence type="ECO:0000313" key="2">
    <source>
        <dbReference type="Proteomes" id="UP000597617"/>
    </source>
</evidence>
<evidence type="ECO:0000313" key="1">
    <source>
        <dbReference type="EMBL" id="MBF9238377.1"/>
    </source>
</evidence>
<protein>
    <recommendedName>
        <fullName evidence="3">T9SS type A sorting domain-containing protein</fullName>
    </recommendedName>
</protein>
<accession>A0ABS0IJP4</accession>